<name>A0A919RZY4_9CLOT</name>
<dbReference type="PANTHER" id="PTHR33392">
    <property type="entry name" value="POLYISOPRENYL-TEICHOIC ACID--PEPTIDOGLYCAN TEICHOIC ACID TRANSFERASE TAGU"/>
    <property type="match status" value="1"/>
</dbReference>
<feature type="domain" description="Cell envelope-related transcriptional attenuator" evidence="3">
    <location>
        <begin position="75"/>
        <end position="228"/>
    </location>
</feature>
<evidence type="ECO:0000259" key="3">
    <source>
        <dbReference type="Pfam" id="PF03816"/>
    </source>
</evidence>
<dbReference type="Pfam" id="PF03816">
    <property type="entry name" value="LytR_cpsA_psr"/>
    <property type="match status" value="1"/>
</dbReference>
<evidence type="ECO:0000256" key="2">
    <source>
        <dbReference type="SAM" id="Phobius"/>
    </source>
</evidence>
<evidence type="ECO:0000256" key="1">
    <source>
        <dbReference type="ARBA" id="ARBA00006068"/>
    </source>
</evidence>
<dbReference type="Proteomes" id="UP000679179">
    <property type="component" value="Unassembled WGS sequence"/>
</dbReference>
<dbReference type="EMBL" id="BOPZ01000009">
    <property type="protein sequence ID" value="GIM28723.1"/>
    <property type="molecule type" value="Genomic_DNA"/>
</dbReference>
<dbReference type="InterPro" id="IPR004474">
    <property type="entry name" value="LytR_CpsA_psr"/>
</dbReference>
<evidence type="ECO:0000313" key="4">
    <source>
        <dbReference type="EMBL" id="GIM28723.1"/>
    </source>
</evidence>
<dbReference type="RefSeq" id="WP_212903450.1">
    <property type="nucleotide sequence ID" value="NZ_BOPZ01000009.1"/>
</dbReference>
<keyword evidence="2" id="KW-1133">Transmembrane helix</keyword>
<dbReference type="NCBIfam" id="TIGR00350">
    <property type="entry name" value="lytR_cpsA_psr"/>
    <property type="match status" value="1"/>
</dbReference>
<gene>
    <name evidence="4" type="ORF">CPJCM30710_13890</name>
</gene>
<keyword evidence="2" id="KW-0812">Transmembrane</keyword>
<accession>A0A919RZY4</accession>
<dbReference type="InterPro" id="IPR050922">
    <property type="entry name" value="LytR/CpsA/Psr_CW_biosynth"/>
</dbReference>
<organism evidence="4 5">
    <name type="scientific">Clostridium polyendosporum</name>
    <dbReference type="NCBI Taxonomy" id="69208"/>
    <lineage>
        <taxon>Bacteria</taxon>
        <taxon>Bacillati</taxon>
        <taxon>Bacillota</taxon>
        <taxon>Clostridia</taxon>
        <taxon>Eubacteriales</taxon>
        <taxon>Clostridiaceae</taxon>
        <taxon>Clostridium</taxon>
    </lineage>
</organism>
<comment type="caution">
    <text evidence="4">The sequence shown here is derived from an EMBL/GenBank/DDBJ whole genome shotgun (WGS) entry which is preliminary data.</text>
</comment>
<evidence type="ECO:0000313" key="5">
    <source>
        <dbReference type="Proteomes" id="UP000679179"/>
    </source>
</evidence>
<sequence length="311" mass="35970">MKKNKKILFIGILLIIATAMSLSYYFYKKINKVKYSPIQVSEDNLKINEKIERKSEEKKVTNILLLGIDKEELASDTIMVLSIDEKNDKIKLTSILRDSYINFREDKVNKINYAYHYGGPVESIKVINSNYNLDIKDFIKIDFTGLVQIIDLLGGVEININKEEIQYINSGLSKRDKNHKHKPVTTPGLQLLNGTEALAYSRIRSIDSDFNRTNRQRNVISSIYNKLKTSNSIQYPQLVSTATSYVETSLNSNELMILLNKILLMKDKNIKELRLPIDGTWQDSTINGVYYLQWDKEQNIKRLHEFIYGDS</sequence>
<keyword evidence="5" id="KW-1185">Reference proteome</keyword>
<reference evidence="4" key="1">
    <citation type="submission" date="2021-03" db="EMBL/GenBank/DDBJ databases">
        <title>Taxonomic study of Clostridium polyendosporum from meadow-gley soil under rice.</title>
        <authorList>
            <person name="Kobayashi H."/>
            <person name="Tanizawa Y."/>
            <person name="Yagura M."/>
        </authorList>
    </citation>
    <scope>NUCLEOTIDE SEQUENCE</scope>
    <source>
        <strain evidence="4">JCM 30710</strain>
    </source>
</reference>
<comment type="similarity">
    <text evidence="1">Belongs to the LytR/CpsA/Psr (LCP) family.</text>
</comment>
<dbReference type="AlphaFoldDB" id="A0A919RZY4"/>
<dbReference type="Gene3D" id="3.40.630.190">
    <property type="entry name" value="LCP protein"/>
    <property type="match status" value="1"/>
</dbReference>
<proteinExistence type="inferred from homology"/>
<protein>
    <submittedName>
        <fullName evidence="4">LytR family transcriptional regulator</fullName>
    </submittedName>
</protein>
<feature type="transmembrane region" description="Helical" evidence="2">
    <location>
        <begin position="7"/>
        <end position="27"/>
    </location>
</feature>
<keyword evidence="2" id="KW-0472">Membrane</keyword>
<dbReference type="PANTHER" id="PTHR33392:SF6">
    <property type="entry name" value="POLYISOPRENYL-TEICHOIC ACID--PEPTIDOGLYCAN TEICHOIC ACID TRANSFERASE TAGU"/>
    <property type="match status" value="1"/>
</dbReference>